<sequence>MGKTIVSWSPVHGQAATTSNVAALAAHFALTYTHQSLITHTQLTYSTLESLFGKEMTASRGFDSGIEALERLAKSRYLKAEAVRDYTETVYRGRLDLLGGTQNQSLETPQLLELLLEVTEDAYDLVWVDAHSGTRSNTSRRLLRKADLVIVNLPQNRYVIEQFFSGEGFPPELKGKEIVILISQYDKDVKPRISKIKRKYSKEHPVFPINYSSKFKDSSNSFGITELFYRVANSNKGLEIQDFIDSLTVVNKYIAKKLELEVIEEEDE</sequence>
<accession>A0A2M9QA59</accession>
<proteinExistence type="predicted"/>
<dbReference type="AlphaFoldDB" id="A0A2M9QA59"/>
<name>A0A2M9QA59_9BACI</name>
<dbReference type="Proteomes" id="UP000232101">
    <property type="component" value="Unassembled WGS sequence"/>
</dbReference>
<evidence type="ECO:0000313" key="1">
    <source>
        <dbReference type="EMBL" id="PJO44902.1"/>
    </source>
</evidence>
<dbReference type="Gene3D" id="3.40.50.300">
    <property type="entry name" value="P-loop containing nucleotide triphosphate hydrolases"/>
    <property type="match status" value="1"/>
</dbReference>
<dbReference type="EMBL" id="PHQY01000322">
    <property type="protein sequence ID" value="PJO44902.1"/>
    <property type="molecule type" value="Genomic_DNA"/>
</dbReference>
<reference evidence="1 2" key="1">
    <citation type="submission" date="2017-11" db="EMBL/GenBank/DDBJ databases">
        <title>Bacterial isolate from king chilli rhizosphere.</title>
        <authorList>
            <person name="Takhelmayum P."/>
            <person name="Sarangthem I."/>
        </authorList>
    </citation>
    <scope>NUCLEOTIDE SEQUENCE [LARGE SCALE GENOMIC DNA]</scope>
    <source>
        <strain evidence="2">t26</strain>
    </source>
</reference>
<dbReference type="RefSeq" id="WP_100542191.1">
    <property type="nucleotide sequence ID" value="NZ_PHQY01000322.1"/>
</dbReference>
<evidence type="ECO:0008006" key="3">
    <source>
        <dbReference type="Google" id="ProtNLM"/>
    </source>
</evidence>
<protein>
    <recommendedName>
        <fullName evidence="3">AAA domain-containing protein</fullName>
    </recommendedName>
</protein>
<organism evidence="1 2">
    <name type="scientific">Lysinibacillus xylanilyticus</name>
    <dbReference type="NCBI Taxonomy" id="582475"/>
    <lineage>
        <taxon>Bacteria</taxon>
        <taxon>Bacillati</taxon>
        <taxon>Bacillota</taxon>
        <taxon>Bacilli</taxon>
        <taxon>Bacillales</taxon>
        <taxon>Bacillaceae</taxon>
        <taxon>Lysinibacillus</taxon>
    </lineage>
</organism>
<dbReference type="InterPro" id="IPR027417">
    <property type="entry name" value="P-loop_NTPase"/>
</dbReference>
<comment type="caution">
    <text evidence="1">The sequence shown here is derived from an EMBL/GenBank/DDBJ whole genome shotgun (WGS) entry which is preliminary data.</text>
</comment>
<evidence type="ECO:0000313" key="2">
    <source>
        <dbReference type="Proteomes" id="UP000232101"/>
    </source>
</evidence>
<gene>
    <name evidence="1" type="ORF">CWD94_04240</name>
</gene>